<evidence type="ECO:0000313" key="2">
    <source>
        <dbReference type="EMBL" id="KAJ4440897.1"/>
    </source>
</evidence>
<feature type="region of interest" description="Disordered" evidence="1">
    <location>
        <begin position="153"/>
        <end position="178"/>
    </location>
</feature>
<dbReference type="EMBL" id="JAJSOF020000015">
    <property type="protein sequence ID" value="KAJ4440897.1"/>
    <property type="molecule type" value="Genomic_DNA"/>
</dbReference>
<protein>
    <submittedName>
        <fullName evidence="2">Uncharacterized protein</fullName>
    </submittedName>
</protein>
<gene>
    <name evidence="2" type="ORF">ANN_10744</name>
</gene>
<reference evidence="2 3" key="1">
    <citation type="journal article" date="2022" name="Allergy">
        <title>Genome assembly and annotation of Periplaneta americana reveal a comprehensive cockroach allergen profile.</title>
        <authorList>
            <person name="Wang L."/>
            <person name="Xiong Q."/>
            <person name="Saelim N."/>
            <person name="Wang L."/>
            <person name="Nong W."/>
            <person name="Wan A.T."/>
            <person name="Shi M."/>
            <person name="Liu X."/>
            <person name="Cao Q."/>
            <person name="Hui J.H.L."/>
            <person name="Sookrung N."/>
            <person name="Leung T.F."/>
            <person name="Tungtrongchitr A."/>
            <person name="Tsui S.K.W."/>
        </authorList>
    </citation>
    <scope>NUCLEOTIDE SEQUENCE [LARGE SCALE GENOMIC DNA]</scope>
    <source>
        <strain evidence="2">PWHHKU_190912</strain>
    </source>
</reference>
<feature type="region of interest" description="Disordered" evidence="1">
    <location>
        <begin position="70"/>
        <end position="132"/>
    </location>
</feature>
<name>A0ABQ8T4S3_PERAM</name>
<comment type="caution">
    <text evidence="2">The sequence shown here is derived from an EMBL/GenBank/DDBJ whole genome shotgun (WGS) entry which is preliminary data.</text>
</comment>
<dbReference type="Proteomes" id="UP001148838">
    <property type="component" value="Unassembled WGS sequence"/>
</dbReference>
<sequence>MGESRNAYRVLVWRPEGKRPLGRPRRRWEDNIKMDLREVGYDDRDWINLAQDRDRWRAYVRAAMNLRESEPQRGGGAHAGALRASGRRLHTRVPATGEALPGPGGARSRRRAPVTTRGAFTAQQSRPSGRAGRLVASARSLLGGTLLLPESVKSNSNTHRIPSRNCKSSPSKGTVSKNSPINIQSLMLAGSEFQSLGRAIVKENEYEELRWDCFMARICVHIMVGRKVSEARRQVRRNRRVQNLEEKEK</sequence>
<evidence type="ECO:0000313" key="3">
    <source>
        <dbReference type="Proteomes" id="UP001148838"/>
    </source>
</evidence>
<evidence type="ECO:0000256" key="1">
    <source>
        <dbReference type="SAM" id="MobiDB-lite"/>
    </source>
</evidence>
<keyword evidence="3" id="KW-1185">Reference proteome</keyword>
<organism evidence="2 3">
    <name type="scientific">Periplaneta americana</name>
    <name type="common">American cockroach</name>
    <name type="synonym">Blatta americana</name>
    <dbReference type="NCBI Taxonomy" id="6978"/>
    <lineage>
        <taxon>Eukaryota</taxon>
        <taxon>Metazoa</taxon>
        <taxon>Ecdysozoa</taxon>
        <taxon>Arthropoda</taxon>
        <taxon>Hexapoda</taxon>
        <taxon>Insecta</taxon>
        <taxon>Pterygota</taxon>
        <taxon>Neoptera</taxon>
        <taxon>Polyneoptera</taxon>
        <taxon>Dictyoptera</taxon>
        <taxon>Blattodea</taxon>
        <taxon>Blattoidea</taxon>
        <taxon>Blattidae</taxon>
        <taxon>Blattinae</taxon>
        <taxon>Periplaneta</taxon>
    </lineage>
</organism>
<proteinExistence type="predicted"/>
<accession>A0ABQ8T4S3</accession>